<protein>
    <submittedName>
        <fullName evidence="1">Uncharacterized protein</fullName>
    </submittedName>
</protein>
<gene>
    <name evidence="1" type="ORF">BJ878DRAFT_391314</name>
</gene>
<proteinExistence type="predicted"/>
<name>A0A9P8CHS8_9HELO</name>
<keyword evidence="2" id="KW-1185">Reference proteome</keyword>
<evidence type="ECO:0000313" key="1">
    <source>
        <dbReference type="EMBL" id="KAG9247573.1"/>
    </source>
</evidence>
<dbReference type="EMBL" id="MU253769">
    <property type="protein sequence ID" value="KAG9247573.1"/>
    <property type="molecule type" value="Genomic_DNA"/>
</dbReference>
<feature type="non-terminal residue" evidence="1">
    <location>
        <position position="107"/>
    </location>
</feature>
<dbReference type="OrthoDB" id="3439855at2759"/>
<reference evidence="1" key="1">
    <citation type="journal article" date="2021" name="IMA Fungus">
        <title>Genomic characterization of three marine fungi, including Emericellopsis atlantica sp. nov. with signatures of a generalist lifestyle and marine biomass degradation.</title>
        <authorList>
            <person name="Hagestad O.C."/>
            <person name="Hou L."/>
            <person name="Andersen J.H."/>
            <person name="Hansen E.H."/>
            <person name="Altermark B."/>
            <person name="Li C."/>
            <person name="Kuhnert E."/>
            <person name="Cox R.J."/>
            <person name="Crous P.W."/>
            <person name="Spatafora J.W."/>
            <person name="Lail K."/>
            <person name="Amirebrahimi M."/>
            <person name="Lipzen A."/>
            <person name="Pangilinan J."/>
            <person name="Andreopoulos W."/>
            <person name="Hayes R.D."/>
            <person name="Ng V."/>
            <person name="Grigoriev I.V."/>
            <person name="Jackson S.A."/>
            <person name="Sutton T.D.S."/>
            <person name="Dobson A.D.W."/>
            <person name="Rama T."/>
        </authorList>
    </citation>
    <scope>NUCLEOTIDE SEQUENCE</scope>
    <source>
        <strain evidence="1">TRa3180A</strain>
    </source>
</reference>
<sequence length="107" mass="12612">VEDTECAVLKKLSAFLKPLYDATLAEEAPKHTVQSILPTMDFLLERFEDDKLKHTTDKFMSFCCIAGWNKLNKYYKLTKQCPAYVAALGLCPQEKWDYFNKYWEEDW</sequence>
<accession>A0A9P8CHS8</accession>
<evidence type="ECO:0000313" key="2">
    <source>
        <dbReference type="Proteomes" id="UP000887226"/>
    </source>
</evidence>
<dbReference type="Proteomes" id="UP000887226">
    <property type="component" value="Unassembled WGS sequence"/>
</dbReference>
<organism evidence="1 2">
    <name type="scientific">Calycina marina</name>
    <dbReference type="NCBI Taxonomy" id="1763456"/>
    <lineage>
        <taxon>Eukaryota</taxon>
        <taxon>Fungi</taxon>
        <taxon>Dikarya</taxon>
        <taxon>Ascomycota</taxon>
        <taxon>Pezizomycotina</taxon>
        <taxon>Leotiomycetes</taxon>
        <taxon>Helotiales</taxon>
        <taxon>Pezizellaceae</taxon>
        <taxon>Calycina</taxon>
    </lineage>
</organism>
<comment type="caution">
    <text evidence="1">The sequence shown here is derived from an EMBL/GenBank/DDBJ whole genome shotgun (WGS) entry which is preliminary data.</text>
</comment>
<dbReference type="AlphaFoldDB" id="A0A9P8CHS8"/>
<feature type="non-terminal residue" evidence="1">
    <location>
        <position position="1"/>
    </location>
</feature>